<dbReference type="CDD" id="cd01170">
    <property type="entry name" value="THZ_kinase"/>
    <property type="match status" value="1"/>
</dbReference>
<protein>
    <recommendedName>
        <fullName evidence="11">Hydroxyethylthiazole kinase</fullName>
        <ecNumber evidence="11">2.7.1.50</ecNumber>
    </recommendedName>
    <alternativeName>
        <fullName evidence="11">4-methyl-5-beta-hydroxyethylthiazole kinase</fullName>
        <shortName evidence="11">TH kinase</shortName>
        <shortName evidence="11">Thz kinase</shortName>
    </alternativeName>
</protein>
<keyword evidence="13" id="KW-1185">Reference proteome</keyword>
<keyword evidence="8 11" id="KW-0067">ATP-binding</keyword>
<comment type="function">
    <text evidence="11">Catalyzes the phosphorylation of the hydroxyl group of 4-methyl-5-beta-hydroxyethylthiazole (THZ).</text>
</comment>
<dbReference type="PRINTS" id="PR01099">
    <property type="entry name" value="HYETHTZKNASE"/>
</dbReference>
<evidence type="ECO:0000256" key="5">
    <source>
        <dbReference type="ARBA" id="ARBA00022723"/>
    </source>
</evidence>
<name>A0A317KZN0_9BACI</name>
<dbReference type="SUPFAM" id="SSF53613">
    <property type="entry name" value="Ribokinase-like"/>
    <property type="match status" value="1"/>
</dbReference>
<dbReference type="GO" id="GO:0008972">
    <property type="term" value="F:phosphomethylpyrimidine kinase activity"/>
    <property type="evidence" value="ECO:0007669"/>
    <property type="project" value="TreeGrafter"/>
</dbReference>
<comment type="catalytic activity">
    <reaction evidence="1 11">
        <text>5-(2-hydroxyethyl)-4-methylthiazole + ATP = 4-methyl-5-(2-phosphooxyethyl)-thiazole + ADP + H(+)</text>
        <dbReference type="Rhea" id="RHEA:24212"/>
        <dbReference type="ChEBI" id="CHEBI:15378"/>
        <dbReference type="ChEBI" id="CHEBI:17957"/>
        <dbReference type="ChEBI" id="CHEBI:30616"/>
        <dbReference type="ChEBI" id="CHEBI:58296"/>
        <dbReference type="ChEBI" id="CHEBI:456216"/>
        <dbReference type="EC" id="2.7.1.50"/>
    </reaction>
</comment>
<dbReference type="PIRSF" id="PIRSF000513">
    <property type="entry name" value="Thz_kinase"/>
    <property type="match status" value="1"/>
</dbReference>
<dbReference type="UniPathway" id="UPA00060">
    <property type="reaction ID" value="UER00139"/>
</dbReference>
<keyword evidence="4 11" id="KW-0808">Transferase</keyword>
<comment type="caution">
    <text evidence="12">The sequence shown here is derived from an EMBL/GenBank/DDBJ whole genome shotgun (WGS) entry which is preliminary data.</text>
</comment>
<dbReference type="GO" id="GO:0000287">
    <property type="term" value="F:magnesium ion binding"/>
    <property type="evidence" value="ECO:0007669"/>
    <property type="project" value="UniProtKB-UniRule"/>
</dbReference>
<dbReference type="Proteomes" id="UP000245624">
    <property type="component" value="Unassembled WGS sequence"/>
</dbReference>
<evidence type="ECO:0000313" key="13">
    <source>
        <dbReference type="Proteomes" id="UP000245624"/>
    </source>
</evidence>
<dbReference type="InterPro" id="IPR029056">
    <property type="entry name" value="Ribokinase-like"/>
</dbReference>
<dbReference type="GO" id="GO:0008902">
    <property type="term" value="F:hydroxymethylpyrimidine kinase activity"/>
    <property type="evidence" value="ECO:0007669"/>
    <property type="project" value="TreeGrafter"/>
</dbReference>
<evidence type="ECO:0000256" key="10">
    <source>
        <dbReference type="ARBA" id="ARBA00022977"/>
    </source>
</evidence>
<dbReference type="PANTHER" id="PTHR20858:SF17">
    <property type="entry name" value="HYDROXYMETHYLPYRIMIDINE_PHOSPHOMETHYLPYRIMIDINE KINASE THI20-RELATED"/>
    <property type="match status" value="1"/>
</dbReference>
<feature type="binding site" evidence="11">
    <location>
        <position position="117"/>
    </location>
    <ligand>
        <name>ATP</name>
        <dbReference type="ChEBI" id="CHEBI:30616"/>
    </ligand>
</feature>
<dbReference type="AlphaFoldDB" id="A0A317KZN0"/>
<evidence type="ECO:0000256" key="1">
    <source>
        <dbReference type="ARBA" id="ARBA00001771"/>
    </source>
</evidence>
<dbReference type="GO" id="GO:0009228">
    <property type="term" value="P:thiamine biosynthetic process"/>
    <property type="evidence" value="ECO:0007669"/>
    <property type="project" value="UniProtKB-KW"/>
</dbReference>
<dbReference type="RefSeq" id="WP_109984799.1">
    <property type="nucleotide sequence ID" value="NZ_QGTD01000011.1"/>
</dbReference>
<dbReference type="OrthoDB" id="9778146at2"/>
<evidence type="ECO:0000256" key="4">
    <source>
        <dbReference type="ARBA" id="ARBA00022679"/>
    </source>
</evidence>
<keyword evidence="5 11" id="KW-0479">Metal-binding</keyword>
<evidence type="ECO:0000256" key="2">
    <source>
        <dbReference type="ARBA" id="ARBA00001946"/>
    </source>
</evidence>
<keyword evidence="6 11" id="KW-0547">Nucleotide-binding</keyword>
<evidence type="ECO:0000313" key="12">
    <source>
        <dbReference type="EMBL" id="PWU68018.1"/>
    </source>
</evidence>
<evidence type="ECO:0000256" key="8">
    <source>
        <dbReference type="ARBA" id="ARBA00022840"/>
    </source>
</evidence>
<dbReference type="Pfam" id="PF02110">
    <property type="entry name" value="HK"/>
    <property type="match status" value="1"/>
</dbReference>
<dbReference type="GO" id="GO:0005829">
    <property type="term" value="C:cytosol"/>
    <property type="evidence" value="ECO:0007669"/>
    <property type="project" value="TreeGrafter"/>
</dbReference>
<dbReference type="Gene3D" id="3.40.1190.20">
    <property type="match status" value="1"/>
</dbReference>
<comment type="pathway">
    <text evidence="3 11">Cofactor biosynthesis; thiamine diphosphate biosynthesis; 4-methyl-5-(2-phosphoethyl)-thiazole from 5-(2-hydroxyethyl)-4-methylthiazole: step 1/1.</text>
</comment>
<reference evidence="12 13" key="1">
    <citation type="submission" date="2018-05" db="EMBL/GenBank/DDBJ databases">
        <title>Genomic analysis of Gracilibacillus dipsosauri DD1 reveals novel features of a salt-tolerant amylase.</title>
        <authorList>
            <person name="Deutch C.E."/>
            <person name="Yang S."/>
        </authorList>
    </citation>
    <scope>NUCLEOTIDE SEQUENCE [LARGE SCALE GENOMIC DNA]</scope>
    <source>
        <strain evidence="12 13">DD1</strain>
    </source>
</reference>
<comment type="cofactor">
    <cofactor evidence="2 11">
        <name>Mg(2+)</name>
        <dbReference type="ChEBI" id="CHEBI:18420"/>
    </cofactor>
</comment>
<keyword evidence="9 11" id="KW-0460">Magnesium</keyword>
<dbReference type="GO" id="GO:0004417">
    <property type="term" value="F:hydroxyethylthiazole kinase activity"/>
    <property type="evidence" value="ECO:0007669"/>
    <property type="project" value="UniProtKB-UniRule"/>
</dbReference>
<dbReference type="EMBL" id="QGTD01000011">
    <property type="protein sequence ID" value="PWU68018.1"/>
    <property type="molecule type" value="Genomic_DNA"/>
</dbReference>
<keyword evidence="7 11" id="KW-0418">Kinase</keyword>
<dbReference type="InterPro" id="IPR000417">
    <property type="entry name" value="Hyethyz_kinase"/>
</dbReference>
<keyword evidence="10 11" id="KW-0784">Thiamine biosynthesis</keyword>
<gene>
    <name evidence="11" type="primary">thiM</name>
    <name evidence="12" type="ORF">DLJ74_13030</name>
</gene>
<dbReference type="GO" id="GO:0009229">
    <property type="term" value="P:thiamine diphosphate biosynthetic process"/>
    <property type="evidence" value="ECO:0007669"/>
    <property type="project" value="UniProtKB-UniRule"/>
</dbReference>
<dbReference type="NCBIfam" id="TIGR00694">
    <property type="entry name" value="thiM"/>
    <property type="match status" value="1"/>
</dbReference>
<feature type="binding site" evidence="11">
    <location>
        <position position="41"/>
    </location>
    <ligand>
        <name>substrate</name>
    </ligand>
</feature>
<dbReference type="EC" id="2.7.1.50" evidence="11"/>
<feature type="binding site" evidence="11">
    <location>
        <position position="162"/>
    </location>
    <ligand>
        <name>ATP</name>
        <dbReference type="ChEBI" id="CHEBI:30616"/>
    </ligand>
</feature>
<evidence type="ECO:0000256" key="6">
    <source>
        <dbReference type="ARBA" id="ARBA00022741"/>
    </source>
</evidence>
<evidence type="ECO:0000256" key="9">
    <source>
        <dbReference type="ARBA" id="ARBA00022842"/>
    </source>
</evidence>
<dbReference type="NCBIfam" id="NF006830">
    <property type="entry name" value="PRK09355.1"/>
    <property type="match status" value="1"/>
</dbReference>
<accession>A0A317KZN0</accession>
<evidence type="ECO:0000256" key="3">
    <source>
        <dbReference type="ARBA" id="ARBA00004868"/>
    </source>
</evidence>
<sequence length="268" mass="28441">MKLTQIQLLQEKQPLIHNITNQVVMNFTANGLYAIGASPVMAHAKEEVEEMAQIADAVVLNIGTLTQDQVDAMILAGKSANKAGVPVVLDPVGVGATTFRTSSALRILDEVDVTIIRGNAGEVANLAGMEVKVKGVDVTGDLQNENLATLAAKKFNTNIAITGEVDVVTNGLSRYRITNGHPLLTKVTGTGCLLSAVIGAFLAVEKDVLTAATTAISYYGVAAEEAAQQSNLPGSFQINFLDQLNHLNMEAFERKSRISMGTFGSEHF</sequence>
<dbReference type="GO" id="GO:0005524">
    <property type="term" value="F:ATP binding"/>
    <property type="evidence" value="ECO:0007669"/>
    <property type="project" value="UniProtKB-UniRule"/>
</dbReference>
<proteinExistence type="inferred from homology"/>
<evidence type="ECO:0000256" key="11">
    <source>
        <dbReference type="HAMAP-Rule" id="MF_00228"/>
    </source>
</evidence>
<comment type="similarity">
    <text evidence="11">Belongs to the Thz kinase family.</text>
</comment>
<dbReference type="HAMAP" id="MF_00228">
    <property type="entry name" value="Thz_kinase"/>
    <property type="match status" value="1"/>
</dbReference>
<feature type="binding site" evidence="11">
    <location>
        <position position="189"/>
    </location>
    <ligand>
        <name>substrate</name>
    </ligand>
</feature>
<organism evidence="12 13">
    <name type="scientific">Gracilibacillus dipsosauri</name>
    <dbReference type="NCBI Taxonomy" id="178340"/>
    <lineage>
        <taxon>Bacteria</taxon>
        <taxon>Bacillati</taxon>
        <taxon>Bacillota</taxon>
        <taxon>Bacilli</taxon>
        <taxon>Bacillales</taxon>
        <taxon>Bacillaceae</taxon>
        <taxon>Gracilibacillus</taxon>
    </lineage>
</organism>
<dbReference type="PANTHER" id="PTHR20858">
    <property type="entry name" value="PHOSPHOMETHYLPYRIMIDINE KINASE"/>
    <property type="match status" value="1"/>
</dbReference>
<evidence type="ECO:0000256" key="7">
    <source>
        <dbReference type="ARBA" id="ARBA00022777"/>
    </source>
</evidence>